<evidence type="ECO:0000259" key="1">
    <source>
        <dbReference type="PROSITE" id="PS50943"/>
    </source>
</evidence>
<feature type="domain" description="HTH cro/C1-type" evidence="1">
    <location>
        <begin position="16"/>
        <end position="72"/>
    </location>
</feature>
<dbReference type="GO" id="GO:0003677">
    <property type="term" value="F:DNA binding"/>
    <property type="evidence" value="ECO:0007669"/>
    <property type="project" value="InterPro"/>
</dbReference>
<reference evidence="2 3" key="1">
    <citation type="submission" date="2017-08" db="EMBL/GenBank/DDBJ databases">
        <title>Genome sequence of Streptomyces albireticuli NRRL B-1670.</title>
        <authorList>
            <person name="Graham D.E."/>
            <person name="Mahan K.M."/>
            <person name="Klingeman D.M."/>
            <person name="Hettich R.L."/>
            <person name="Parry R.J."/>
            <person name="Spain J.C."/>
        </authorList>
    </citation>
    <scope>NUCLEOTIDE SEQUENCE [LARGE SCALE GENOMIC DNA]</scope>
    <source>
        <strain evidence="2 3">NRRL B-1670</strain>
    </source>
</reference>
<organism evidence="2 3">
    <name type="scientific">Streptomyces albireticuli</name>
    <dbReference type="NCBI Taxonomy" id="1940"/>
    <lineage>
        <taxon>Bacteria</taxon>
        <taxon>Bacillati</taxon>
        <taxon>Actinomycetota</taxon>
        <taxon>Actinomycetes</taxon>
        <taxon>Kitasatosporales</taxon>
        <taxon>Streptomycetaceae</taxon>
        <taxon>Streptomyces</taxon>
    </lineage>
</organism>
<proteinExistence type="predicted"/>
<accession>A0A2A2CZ68</accession>
<dbReference type="SUPFAM" id="SSF47413">
    <property type="entry name" value="lambda repressor-like DNA-binding domains"/>
    <property type="match status" value="1"/>
</dbReference>
<keyword evidence="3" id="KW-1185">Reference proteome</keyword>
<gene>
    <name evidence="2" type="ORF">CK936_34285</name>
</gene>
<comment type="caution">
    <text evidence="2">The sequence shown here is derived from an EMBL/GenBank/DDBJ whole genome shotgun (WGS) entry which is preliminary data.</text>
</comment>
<dbReference type="InterPro" id="IPR001387">
    <property type="entry name" value="Cro/C1-type_HTH"/>
</dbReference>
<dbReference type="Pfam" id="PF13560">
    <property type="entry name" value="HTH_31"/>
    <property type="match status" value="1"/>
</dbReference>
<dbReference type="InterPro" id="IPR043917">
    <property type="entry name" value="DUF5753"/>
</dbReference>
<dbReference type="EMBL" id="NSJV01000647">
    <property type="protein sequence ID" value="PAU44555.1"/>
    <property type="molecule type" value="Genomic_DNA"/>
</dbReference>
<dbReference type="RefSeq" id="WP_095584838.1">
    <property type="nucleotide sequence ID" value="NZ_JAJQQQ010000021.1"/>
</dbReference>
<dbReference type="Proteomes" id="UP000218944">
    <property type="component" value="Unassembled WGS sequence"/>
</dbReference>
<dbReference type="SMART" id="SM00530">
    <property type="entry name" value="HTH_XRE"/>
    <property type="match status" value="1"/>
</dbReference>
<dbReference type="AlphaFoldDB" id="A0A2A2CZ68"/>
<name>A0A2A2CZ68_9ACTN</name>
<dbReference type="InterPro" id="IPR010982">
    <property type="entry name" value="Lambda_DNA-bd_dom_sf"/>
</dbReference>
<evidence type="ECO:0000313" key="2">
    <source>
        <dbReference type="EMBL" id="PAU44555.1"/>
    </source>
</evidence>
<evidence type="ECO:0000313" key="3">
    <source>
        <dbReference type="Proteomes" id="UP000218944"/>
    </source>
</evidence>
<dbReference type="Pfam" id="PF19054">
    <property type="entry name" value="DUF5753"/>
    <property type="match status" value="1"/>
</dbReference>
<dbReference type="PROSITE" id="PS50943">
    <property type="entry name" value="HTH_CROC1"/>
    <property type="match status" value="1"/>
</dbReference>
<protein>
    <submittedName>
        <fullName evidence="2">Transcriptional regulator</fullName>
    </submittedName>
</protein>
<dbReference type="CDD" id="cd00093">
    <property type="entry name" value="HTH_XRE"/>
    <property type="match status" value="1"/>
</dbReference>
<dbReference type="Gene3D" id="1.10.260.40">
    <property type="entry name" value="lambda repressor-like DNA-binding domains"/>
    <property type="match status" value="1"/>
</dbReference>
<sequence length="280" mass="31156">MSNDFQQARVTLGARMRELRTEAGLNGKEAADALSWAPSKVSRLENGKQTPTAADLDAWAVACGQPETAGELKGRLRGLETRYRTWRRQLAGGHRPRQEAGIEQTQRTGVTRSFEAGIVPGILQTADYARHVLTRYGQLRSTPRDVEPAVNARMQRQAALYEAGKRFDLVVWEAALYVLLCPREVMAAQLDRLISVAGLSNVTLGIIPLGAQMNVAPGDGFSVYDERLVISETWTVEMWLDDPDEIAMFLKIWETLRESAVYDHQAHRLLARARAALDLS</sequence>